<gene>
    <name evidence="3" type="ORF">AQJ46_46625</name>
</gene>
<comment type="caution">
    <text evidence="3">The sequence shown here is derived from an EMBL/GenBank/DDBJ whole genome shotgun (WGS) entry which is preliminary data.</text>
</comment>
<feature type="region of interest" description="Disordered" evidence="1">
    <location>
        <begin position="156"/>
        <end position="177"/>
    </location>
</feature>
<dbReference type="STRING" id="58343.AQJ46_46625"/>
<keyword evidence="2" id="KW-0732">Signal</keyword>
<evidence type="ECO:0000256" key="1">
    <source>
        <dbReference type="SAM" id="MobiDB-lite"/>
    </source>
</evidence>
<feature type="signal peptide" evidence="2">
    <location>
        <begin position="1"/>
        <end position="33"/>
    </location>
</feature>
<sequence>MTVAHPLRTGRRRHRLRGTAGAVALLAATALLAGCSSSDDSKTASSASPSPTASATPSPDPSQEATDEILAVYRGMWKETAKIYGSGSFKGTELTKYAGDKALAKVRVAAIYYQDNDLVVKGEPKLSPKVTALSIGTDPKTATVVDCVDSTNFVPENKKTGKKSELEGDNRRHTQTSKVQWTGRQWLIIDSTIDKDSTC</sequence>
<feature type="region of interest" description="Disordered" evidence="1">
    <location>
        <begin position="37"/>
        <end position="64"/>
    </location>
</feature>
<accession>A0A101RL44</accession>
<protein>
    <recommendedName>
        <fullName evidence="5">Secreted protein/lipoprotein</fullName>
    </recommendedName>
</protein>
<evidence type="ECO:0008006" key="5">
    <source>
        <dbReference type="Google" id="ProtNLM"/>
    </source>
</evidence>
<feature type="compositionally biased region" description="Low complexity" evidence="1">
    <location>
        <begin position="37"/>
        <end position="57"/>
    </location>
</feature>
<proteinExistence type="predicted"/>
<organism evidence="3 4">
    <name type="scientific">Streptomyces canus</name>
    <dbReference type="NCBI Taxonomy" id="58343"/>
    <lineage>
        <taxon>Bacteria</taxon>
        <taxon>Bacillati</taxon>
        <taxon>Actinomycetota</taxon>
        <taxon>Actinomycetes</taxon>
        <taxon>Kitasatosporales</taxon>
        <taxon>Streptomycetaceae</taxon>
        <taxon>Streptomyces</taxon>
        <taxon>Streptomyces aurantiacus group</taxon>
    </lineage>
</organism>
<dbReference type="EMBL" id="LMWU01000070">
    <property type="protein sequence ID" value="KUN57546.1"/>
    <property type="molecule type" value="Genomic_DNA"/>
</dbReference>
<name>A0A101RL44_9ACTN</name>
<evidence type="ECO:0000313" key="3">
    <source>
        <dbReference type="EMBL" id="KUN57546.1"/>
    </source>
</evidence>
<evidence type="ECO:0000313" key="4">
    <source>
        <dbReference type="Proteomes" id="UP000053669"/>
    </source>
</evidence>
<feature type="chain" id="PRO_5039639271" description="Secreted protein/lipoprotein" evidence="2">
    <location>
        <begin position="34"/>
        <end position="199"/>
    </location>
</feature>
<dbReference type="RefSeq" id="WP_059211426.1">
    <property type="nucleotide sequence ID" value="NZ_KQ948681.1"/>
</dbReference>
<reference evidence="3 4" key="1">
    <citation type="submission" date="2015-10" db="EMBL/GenBank/DDBJ databases">
        <title>Draft genome sequence of Streptomyces canus DSM 40017, type strain for the species Streptomyces canus.</title>
        <authorList>
            <person name="Ruckert C."/>
            <person name="Winkler A."/>
            <person name="Kalinowski J."/>
            <person name="Kampfer P."/>
            <person name="Glaeser S."/>
        </authorList>
    </citation>
    <scope>NUCLEOTIDE SEQUENCE [LARGE SCALE GENOMIC DNA]</scope>
    <source>
        <strain evidence="3 4">DSM 40017</strain>
    </source>
</reference>
<dbReference type="AlphaFoldDB" id="A0A101RL44"/>
<evidence type="ECO:0000256" key="2">
    <source>
        <dbReference type="SAM" id="SignalP"/>
    </source>
</evidence>
<dbReference type="Proteomes" id="UP000053669">
    <property type="component" value="Unassembled WGS sequence"/>
</dbReference>
<feature type="compositionally biased region" description="Basic and acidic residues" evidence="1">
    <location>
        <begin position="156"/>
        <end position="172"/>
    </location>
</feature>